<dbReference type="EMBL" id="MGJZ01000032">
    <property type="protein sequence ID" value="OGN16424.1"/>
    <property type="molecule type" value="Genomic_DNA"/>
</dbReference>
<name>A0A1F8FTB5_9BACT</name>
<evidence type="ECO:0000313" key="3">
    <source>
        <dbReference type="Proteomes" id="UP000178117"/>
    </source>
</evidence>
<organism evidence="2 3">
    <name type="scientific">Candidatus Yanofskybacteria bacterium RIFCSPHIGHO2_02_FULL_50_12</name>
    <dbReference type="NCBI Taxonomy" id="1802685"/>
    <lineage>
        <taxon>Bacteria</taxon>
        <taxon>Candidatus Yanofskyibacteriota</taxon>
    </lineage>
</organism>
<dbReference type="AlphaFoldDB" id="A0A1F8FTB5"/>
<protein>
    <recommendedName>
        <fullName evidence="4">Ricin B lectin domain-containing protein</fullName>
    </recommendedName>
</protein>
<feature type="chain" id="PRO_5009535532" description="Ricin B lectin domain-containing protein" evidence="1">
    <location>
        <begin position="21"/>
        <end position="282"/>
    </location>
</feature>
<sequence>MRSIVIAMFVIASVISTGCASTGHGSINDVVRSVAYSGNEAAALIDSVIELGTCSAPGHFWIPKVGYCLELRQAPDGFRGWGRHEGDKFAFHADERGNPLKTSLFVGGTTALVVGAITRDPKLAAAAGVGAGVITALATRGGGKEKVQQVTLPGGQQGVLLGDRVVTYPSAARTTAGPQRQDPGAVVQRPSWSCEPNSLRVENNLPHEVIGVRSLGDESLEFDWGLGESKCVQWAEGAQWKFRRKGFTVNGSRDGIMRMKFIDVCLEGDRDGVIHLRDTCTR</sequence>
<evidence type="ECO:0000256" key="1">
    <source>
        <dbReference type="SAM" id="SignalP"/>
    </source>
</evidence>
<dbReference type="PROSITE" id="PS51257">
    <property type="entry name" value="PROKAR_LIPOPROTEIN"/>
    <property type="match status" value="1"/>
</dbReference>
<evidence type="ECO:0000313" key="2">
    <source>
        <dbReference type="EMBL" id="OGN16424.1"/>
    </source>
</evidence>
<accession>A0A1F8FTB5</accession>
<feature type="signal peptide" evidence="1">
    <location>
        <begin position="1"/>
        <end position="20"/>
    </location>
</feature>
<comment type="caution">
    <text evidence="2">The sequence shown here is derived from an EMBL/GenBank/DDBJ whole genome shotgun (WGS) entry which is preliminary data.</text>
</comment>
<reference evidence="2 3" key="1">
    <citation type="journal article" date="2016" name="Nat. Commun.">
        <title>Thousands of microbial genomes shed light on interconnected biogeochemical processes in an aquifer system.</title>
        <authorList>
            <person name="Anantharaman K."/>
            <person name="Brown C.T."/>
            <person name="Hug L.A."/>
            <person name="Sharon I."/>
            <person name="Castelle C.J."/>
            <person name="Probst A.J."/>
            <person name="Thomas B.C."/>
            <person name="Singh A."/>
            <person name="Wilkins M.J."/>
            <person name="Karaoz U."/>
            <person name="Brodie E.L."/>
            <person name="Williams K.H."/>
            <person name="Hubbard S.S."/>
            <person name="Banfield J.F."/>
        </authorList>
    </citation>
    <scope>NUCLEOTIDE SEQUENCE [LARGE SCALE GENOMIC DNA]</scope>
</reference>
<keyword evidence="1" id="KW-0732">Signal</keyword>
<evidence type="ECO:0008006" key="4">
    <source>
        <dbReference type="Google" id="ProtNLM"/>
    </source>
</evidence>
<gene>
    <name evidence="2" type="ORF">A3C88_01215</name>
</gene>
<proteinExistence type="predicted"/>
<dbReference type="Proteomes" id="UP000178117">
    <property type="component" value="Unassembled WGS sequence"/>
</dbReference>